<dbReference type="EMBL" id="HBFC01007869">
    <property type="protein sequence ID" value="CAD8701797.1"/>
    <property type="molecule type" value="Transcribed_RNA"/>
</dbReference>
<gene>
    <name evidence="2" type="ORF">MANT1106_LOCUS4479</name>
</gene>
<feature type="region of interest" description="Disordered" evidence="1">
    <location>
        <begin position="35"/>
        <end position="71"/>
    </location>
</feature>
<protein>
    <submittedName>
        <fullName evidence="2">Uncharacterized protein</fullName>
    </submittedName>
</protein>
<name>A0A7S0SC80_9CHLO</name>
<proteinExistence type="predicted"/>
<feature type="region of interest" description="Disordered" evidence="1">
    <location>
        <begin position="101"/>
        <end position="141"/>
    </location>
</feature>
<feature type="compositionally biased region" description="Low complexity" evidence="1">
    <location>
        <begin position="108"/>
        <end position="122"/>
    </location>
</feature>
<dbReference type="AlphaFoldDB" id="A0A7S0SC80"/>
<reference evidence="2" key="1">
    <citation type="submission" date="2021-01" db="EMBL/GenBank/DDBJ databases">
        <authorList>
            <person name="Corre E."/>
            <person name="Pelletier E."/>
            <person name="Niang G."/>
            <person name="Scheremetjew M."/>
            <person name="Finn R."/>
            <person name="Kale V."/>
            <person name="Holt S."/>
            <person name="Cochrane G."/>
            <person name="Meng A."/>
            <person name="Brown T."/>
            <person name="Cohen L."/>
        </authorList>
    </citation>
    <scope>NUCLEOTIDE SEQUENCE</scope>
    <source>
        <strain evidence="2">SL-175</strain>
    </source>
</reference>
<evidence type="ECO:0000256" key="1">
    <source>
        <dbReference type="SAM" id="MobiDB-lite"/>
    </source>
</evidence>
<sequence length="226" mass="23759">MASAVHCPLLPSNFLRGVPDQPHVRHGVRLLIRAGPSRTSNKVGAAAADDDAHPSDRAPPSQFRPREHEERGRRGFFLAATAAAAALMASPRSYLTAAAEANEDGLEPSSSSSSPPLAALPSDQPGSGKLPKQSSDAANAMNAASASPLECASDPACVEARSNLLASGTYKPPTEYLEEDPDGALRRSICPRNPTADICRSMKDRKKVNDSPCLIPIGLGCALWKK</sequence>
<accession>A0A7S0SC80</accession>
<evidence type="ECO:0000313" key="2">
    <source>
        <dbReference type="EMBL" id="CAD8701797.1"/>
    </source>
</evidence>
<organism evidence="2">
    <name type="scientific">Mantoniella antarctica</name>
    <dbReference type="NCBI Taxonomy" id="81844"/>
    <lineage>
        <taxon>Eukaryota</taxon>
        <taxon>Viridiplantae</taxon>
        <taxon>Chlorophyta</taxon>
        <taxon>Mamiellophyceae</taxon>
        <taxon>Mamiellales</taxon>
        <taxon>Mamiellaceae</taxon>
        <taxon>Mantoniella</taxon>
    </lineage>
</organism>